<dbReference type="OrthoDB" id="4188830at2"/>
<gene>
    <name evidence="6" type="ORF">C8D97_10571</name>
</gene>
<evidence type="ECO:0000313" key="7">
    <source>
        <dbReference type="Proteomes" id="UP000245790"/>
    </source>
</evidence>
<dbReference type="Gene3D" id="3.90.1590.10">
    <property type="entry name" value="glutathione-dependent formaldehyde- activating enzyme (gfa)"/>
    <property type="match status" value="1"/>
</dbReference>
<dbReference type="EMBL" id="QGGU01000005">
    <property type="protein sequence ID" value="PWK51756.1"/>
    <property type="molecule type" value="Genomic_DNA"/>
</dbReference>
<feature type="domain" description="CENP-V/GFA" evidence="5">
    <location>
        <begin position="4"/>
        <end position="116"/>
    </location>
</feature>
<dbReference type="PANTHER" id="PTHR33337">
    <property type="entry name" value="GFA DOMAIN-CONTAINING PROTEIN"/>
    <property type="match status" value="1"/>
</dbReference>
<dbReference type="InterPro" id="IPR006913">
    <property type="entry name" value="CENP-V/GFA"/>
</dbReference>
<comment type="similarity">
    <text evidence="1">Belongs to the Gfa family.</text>
</comment>
<evidence type="ECO:0000313" key="6">
    <source>
        <dbReference type="EMBL" id="PWK51756.1"/>
    </source>
</evidence>
<evidence type="ECO:0000256" key="2">
    <source>
        <dbReference type="ARBA" id="ARBA00022723"/>
    </source>
</evidence>
<protein>
    <recommendedName>
        <fullName evidence="5">CENP-V/GFA domain-containing protein</fullName>
    </recommendedName>
</protein>
<evidence type="ECO:0000256" key="1">
    <source>
        <dbReference type="ARBA" id="ARBA00005495"/>
    </source>
</evidence>
<evidence type="ECO:0000259" key="5">
    <source>
        <dbReference type="PROSITE" id="PS51891"/>
    </source>
</evidence>
<dbReference type="RefSeq" id="WP_109763153.1">
    <property type="nucleotide sequence ID" value="NZ_QGGU01000005.1"/>
</dbReference>
<keyword evidence="4" id="KW-0456">Lyase</keyword>
<dbReference type="InterPro" id="IPR011057">
    <property type="entry name" value="Mss4-like_sf"/>
</dbReference>
<dbReference type="PANTHER" id="PTHR33337:SF40">
    <property type="entry name" value="CENP-V_GFA DOMAIN-CONTAINING PROTEIN-RELATED"/>
    <property type="match status" value="1"/>
</dbReference>
<accession>A0A316FVQ9</accession>
<evidence type="ECO:0000256" key="3">
    <source>
        <dbReference type="ARBA" id="ARBA00022833"/>
    </source>
</evidence>
<keyword evidence="2" id="KW-0479">Metal-binding</keyword>
<organism evidence="6 7">
    <name type="scientific">Pleionea mediterranea</name>
    <dbReference type="NCBI Taxonomy" id="523701"/>
    <lineage>
        <taxon>Bacteria</taxon>
        <taxon>Pseudomonadati</taxon>
        <taxon>Pseudomonadota</taxon>
        <taxon>Gammaproteobacteria</taxon>
        <taxon>Oceanospirillales</taxon>
        <taxon>Pleioneaceae</taxon>
        <taxon>Pleionea</taxon>
    </lineage>
</organism>
<sequence length="135" mass="15354">MTQRTARCLCGEVTLSVSSNNNEMSVCHCRTCRQWGGGPLMAVHCGTNVGISHEKNVTLYNSSDWAERAFCNSCGTHLFYRLKGVNEHIIPAGLFEQQDFHFSEQIFIDKKPSFYEFSNQTDCLTEQQVFEKYAP</sequence>
<dbReference type="GO" id="GO:0016846">
    <property type="term" value="F:carbon-sulfur lyase activity"/>
    <property type="evidence" value="ECO:0007669"/>
    <property type="project" value="InterPro"/>
</dbReference>
<dbReference type="SUPFAM" id="SSF51316">
    <property type="entry name" value="Mss4-like"/>
    <property type="match status" value="1"/>
</dbReference>
<dbReference type="Pfam" id="PF04828">
    <property type="entry name" value="GFA"/>
    <property type="match status" value="1"/>
</dbReference>
<keyword evidence="7" id="KW-1185">Reference proteome</keyword>
<comment type="caution">
    <text evidence="6">The sequence shown here is derived from an EMBL/GenBank/DDBJ whole genome shotgun (WGS) entry which is preliminary data.</text>
</comment>
<proteinExistence type="inferred from homology"/>
<reference evidence="6 7" key="1">
    <citation type="submission" date="2018-05" db="EMBL/GenBank/DDBJ databases">
        <title>Genomic Encyclopedia of Type Strains, Phase IV (KMG-IV): sequencing the most valuable type-strain genomes for metagenomic binning, comparative biology and taxonomic classification.</title>
        <authorList>
            <person name="Goeker M."/>
        </authorList>
    </citation>
    <scope>NUCLEOTIDE SEQUENCE [LARGE SCALE GENOMIC DNA]</scope>
    <source>
        <strain evidence="6 7">DSM 25350</strain>
    </source>
</reference>
<name>A0A316FVQ9_9GAMM</name>
<dbReference type="Proteomes" id="UP000245790">
    <property type="component" value="Unassembled WGS sequence"/>
</dbReference>
<evidence type="ECO:0000256" key="4">
    <source>
        <dbReference type="ARBA" id="ARBA00023239"/>
    </source>
</evidence>
<dbReference type="GO" id="GO:0046872">
    <property type="term" value="F:metal ion binding"/>
    <property type="evidence" value="ECO:0007669"/>
    <property type="project" value="UniProtKB-KW"/>
</dbReference>
<dbReference type="PROSITE" id="PS51891">
    <property type="entry name" value="CENP_V_GFA"/>
    <property type="match status" value="1"/>
</dbReference>
<dbReference type="AlphaFoldDB" id="A0A316FVQ9"/>
<keyword evidence="3" id="KW-0862">Zinc</keyword>